<keyword evidence="8 11" id="KW-0472">Membrane</keyword>
<evidence type="ECO:0000259" key="15">
    <source>
        <dbReference type="Pfam" id="PF07715"/>
    </source>
</evidence>
<evidence type="ECO:0000313" key="17">
    <source>
        <dbReference type="Proteomes" id="UP001617669"/>
    </source>
</evidence>
<dbReference type="RefSeq" id="WP_400877942.1">
    <property type="nucleotide sequence ID" value="NZ_JBIWXY010000001.1"/>
</dbReference>
<evidence type="ECO:0000256" key="11">
    <source>
        <dbReference type="PROSITE-ProRule" id="PRU01360"/>
    </source>
</evidence>
<proteinExistence type="inferred from homology"/>
<name>A0ABW8GI12_9PROT</name>
<comment type="subcellular location">
    <subcellularLocation>
        <location evidence="1 11">Cell outer membrane</location>
        <topology evidence="1 11">Multi-pass membrane protein</topology>
    </subcellularLocation>
</comment>
<evidence type="ECO:0000256" key="6">
    <source>
        <dbReference type="ARBA" id="ARBA00022729"/>
    </source>
</evidence>
<dbReference type="SUPFAM" id="SSF56935">
    <property type="entry name" value="Porins"/>
    <property type="match status" value="1"/>
</dbReference>
<sequence length="680" mass="76470">MFTNLKPLKAAVILALSASSQATLAEVAPYTLGEINVVAFKENATRLANDTITQEDMRLFNRETVDSALNLLPGVNITGAQQNGVGAQRNEQMAQIRGFNLRQVPLYLDGIPIYISYDGYVDLARFTTYDLSKIQVSKGFSSVLFGANTLGGAINLVSRKPEKEFEGSVTAGIKTDRDFQHNGYTTDASFGGNQGTWYWQANASFVDINRYRLSGDFTPTRAEDGGVRENSYNRDGKINLKFGITPREGDEYSINYINQQGTKGSPPYAGKTSLDPNYWQWPKWDKESLYFISNTKLGETSYIKVRVFYDEFKNSLEQFTNANYSTFLTNRPPSFYNDHTYGSSMEFGTKLSEANTLKISWHLKQDIHRENVINGRKHRYEDRTTSIGIEDTHAFSDKLSLVTGVSYDKRKNIEALRIESNGRPSEFDPGQAQAWNPQAGLFYRPTEDSEIHATVARKSRFATIKDRFSTRFGSAVQNPNLGTESSTNYEIGAASYITQELRLQGALFYYNTKDMIQEVTTGVSGCADGTNCVQFQNISKVITNGIELGATYKPNEETELGLNYTYLDRDNKSEQYKLIGVPHNKLFAYGKWTVNSALTLIANIDAADGNRLSRKNGNNLNAPWFGTSGYALINFKGMYQFNQDWYGEAGVNNLLDKNYAYMEGFFLQGRNMFVNVTRKF</sequence>
<keyword evidence="6 13" id="KW-0732">Signal</keyword>
<reference evidence="16 17" key="1">
    <citation type="submission" date="2024-11" db="EMBL/GenBank/DDBJ databases">
        <authorList>
            <person name="Kaparullina E.N."/>
            <person name="Delegan Y.A."/>
            <person name="Doronina N.V."/>
        </authorList>
    </citation>
    <scope>NUCLEOTIDE SEQUENCE [LARGE SCALE GENOMIC DNA]</scope>
    <source>
        <strain evidence="16 17">7sh_L</strain>
    </source>
</reference>
<evidence type="ECO:0000256" key="3">
    <source>
        <dbReference type="ARBA" id="ARBA00022448"/>
    </source>
</evidence>
<dbReference type="CDD" id="cd01347">
    <property type="entry name" value="ligand_gated_channel"/>
    <property type="match status" value="1"/>
</dbReference>
<keyword evidence="5 11" id="KW-0812">Transmembrane</keyword>
<dbReference type="Proteomes" id="UP001617669">
    <property type="component" value="Unassembled WGS sequence"/>
</dbReference>
<evidence type="ECO:0000259" key="14">
    <source>
        <dbReference type="Pfam" id="PF00593"/>
    </source>
</evidence>
<feature type="chain" id="PRO_5046992589" evidence="13">
    <location>
        <begin position="26"/>
        <end position="680"/>
    </location>
</feature>
<evidence type="ECO:0000256" key="1">
    <source>
        <dbReference type="ARBA" id="ARBA00004571"/>
    </source>
</evidence>
<dbReference type="Gene3D" id="2.40.170.20">
    <property type="entry name" value="TonB-dependent receptor, beta-barrel domain"/>
    <property type="match status" value="1"/>
</dbReference>
<dbReference type="InterPro" id="IPR037066">
    <property type="entry name" value="Plug_dom_sf"/>
</dbReference>
<gene>
    <name evidence="16" type="ORF">ACIKP9_00670</name>
</gene>
<dbReference type="Pfam" id="PF07715">
    <property type="entry name" value="Plug"/>
    <property type="match status" value="1"/>
</dbReference>
<dbReference type="Gene3D" id="2.170.130.10">
    <property type="entry name" value="TonB-dependent receptor, plug domain"/>
    <property type="match status" value="1"/>
</dbReference>
<dbReference type="InterPro" id="IPR036942">
    <property type="entry name" value="Beta-barrel_TonB_sf"/>
</dbReference>
<keyword evidence="3 11" id="KW-0813">Transport</keyword>
<keyword evidence="17" id="KW-1185">Reference proteome</keyword>
<dbReference type="Pfam" id="PF00593">
    <property type="entry name" value="TonB_dep_Rec_b-barrel"/>
    <property type="match status" value="1"/>
</dbReference>
<evidence type="ECO:0000256" key="12">
    <source>
        <dbReference type="RuleBase" id="RU003357"/>
    </source>
</evidence>
<dbReference type="PROSITE" id="PS52016">
    <property type="entry name" value="TONB_DEPENDENT_REC_3"/>
    <property type="match status" value="1"/>
</dbReference>
<accession>A0ABW8GI12</accession>
<keyword evidence="7 12" id="KW-0798">TonB box</keyword>
<comment type="similarity">
    <text evidence="2 11 12">Belongs to the TonB-dependent receptor family.</text>
</comment>
<feature type="domain" description="TonB-dependent receptor-like beta-barrel" evidence="14">
    <location>
        <begin position="176"/>
        <end position="654"/>
    </location>
</feature>
<dbReference type="EMBL" id="JBIWXY010000001">
    <property type="protein sequence ID" value="MFJ5444732.1"/>
    <property type="molecule type" value="Genomic_DNA"/>
</dbReference>
<organism evidence="16 17">
    <name type="scientific">Methylobacillus methanolivorans</name>
    <dbReference type="NCBI Taxonomy" id="1848927"/>
    <lineage>
        <taxon>Bacteria</taxon>
        <taxon>Pseudomonadati</taxon>
        <taxon>Pseudomonadota</taxon>
        <taxon>Betaproteobacteria</taxon>
        <taxon>Nitrosomonadales</taxon>
        <taxon>Methylophilaceae</taxon>
        <taxon>Methylobacillus</taxon>
    </lineage>
</organism>
<feature type="signal peptide" evidence="13">
    <location>
        <begin position="1"/>
        <end position="25"/>
    </location>
</feature>
<keyword evidence="10 11" id="KW-0998">Cell outer membrane</keyword>
<evidence type="ECO:0000256" key="5">
    <source>
        <dbReference type="ARBA" id="ARBA00022692"/>
    </source>
</evidence>
<keyword evidence="9 16" id="KW-0675">Receptor</keyword>
<keyword evidence="4 11" id="KW-1134">Transmembrane beta strand</keyword>
<evidence type="ECO:0000256" key="13">
    <source>
        <dbReference type="SAM" id="SignalP"/>
    </source>
</evidence>
<protein>
    <submittedName>
        <fullName evidence="16">TonB-dependent receptor plug domain-containing protein</fullName>
    </submittedName>
</protein>
<evidence type="ECO:0000256" key="9">
    <source>
        <dbReference type="ARBA" id="ARBA00023170"/>
    </source>
</evidence>
<dbReference type="PANTHER" id="PTHR30069:SF29">
    <property type="entry name" value="HEMOGLOBIN AND HEMOGLOBIN-HAPTOGLOBIN-BINDING PROTEIN 1-RELATED"/>
    <property type="match status" value="1"/>
</dbReference>
<dbReference type="InterPro" id="IPR012910">
    <property type="entry name" value="Plug_dom"/>
</dbReference>
<dbReference type="InterPro" id="IPR039426">
    <property type="entry name" value="TonB-dep_rcpt-like"/>
</dbReference>
<feature type="domain" description="TonB-dependent receptor plug" evidence="15">
    <location>
        <begin position="48"/>
        <end position="153"/>
    </location>
</feature>
<dbReference type="InterPro" id="IPR000531">
    <property type="entry name" value="Beta-barrel_TonB"/>
</dbReference>
<evidence type="ECO:0000256" key="7">
    <source>
        <dbReference type="ARBA" id="ARBA00023077"/>
    </source>
</evidence>
<evidence type="ECO:0000256" key="8">
    <source>
        <dbReference type="ARBA" id="ARBA00023136"/>
    </source>
</evidence>
<dbReference type="PANTHER" id="PTHR30069">
    <property type="entry name" value="TONB-DEPENDENT OUTER MEMBRANE RECEPTOR"/>
    <property type="match status" value="1"/>
</dbReference>
<evidence type="ECO:0000256" key="4">
    <source>
        <dbReference type="ARBA" id="ARBA00022452"/>
    </source>
</evidence>
<comment type="caution">
    <text evidence="16">The sequence shown here is derived from an EMBL/GenBank/DDBJ whole genome shotgun (WGS) entry which is preliminary data.</text>
</comment>
<evidence type="ECO:0000256" key="10">
    <source>
        <dbReference type="ARBA" id="ARBA00023237"/>
    </source>
</evidence>
<evidence type="ECO:0000256" key="2">
    <source>
        <dbReference type="ARBA" id="ARBA00009810"/>
    </source>
</evidence>
<evidence type="ECO:0000313" key="16">
    <source>
        <dbReference type="EMBL" id="MFJ5444732.1"/>
    </source>
</evidence>